<keyword evidence="3" id="KW-0809">Transit peptide</keyword>
<evidence type="ECO:0000313" key="6">
    <source>
        <dbReference type="EMBL" id="CAF2029956.1"/>
    </source>
</evidence>
<keyword evidence="1" id="KW-0507">mRNA processing</keyword>
<evidence type="ECO:0000256" key="3">
    <source>
        <dbReference type="ARBA" id="ARBA00022946"/>
    </source>
</evidence>
<evidence type="ECO:0000256" key="4">
    <source>
        <dbReference type="ARBA" id="ARBA00023187"/>
    </source>
</evidence>
<evidence type="ECO:0000256" key="2">
    <source>
        <dbReference type="ARBA" id="ARBA00022737"/>
    </source>
</evidence>
<dbReference type="EMBL" id="HG994371">
    <property type="protein sequence ID" value="CAF2029956.1"/>
    <property type="molecule type" value="Genomic_DNA"/>
</dbReference>
<keyword evidence="4" id="KW-0508">mRNA splicing</keyword>
<protein>
    <submittedName>
        <fullName evidence="6">(rape) hypothetical protein</fullName>
    </submittedName>
</protein>
<evidence type="ECO:0000256" key="5">
    <source>
        <dbReference type="ARBA" id="ARBA00023274"/>
    </source>
</evidence>
<gene>
    <name evidence="6" type="ORF">DARMORV10_C07P57150.1</name>
</gene>
<sequence length="139" mass="16016">MSMHTKDRYVAEEEVNYPKDVPKEQLSELCEPNDLLDEIGPRFHDWTGCTRLPVDADLLPLLVMGYRCPFRILLQGVKPCLSNKEMTDMRRLARTSPPHFALDRLSDGMRLTAERADVTLPWTVGTLQNRFCFTSNFDV</sequence>
<accession>A0A816N5B5</accession>
<evidence type="ECO:0000256" key="1">
    <source>
        <dbReference type="ARBA" id="ARBA00022664"/>
    </source>
</evidence>
<dbReference type="GO" id="GO:1990904">
    <property type="term" value="C:ribonucleoprotein complex"/>
    <property type="evidence" value="ECO:0007669"/>
    <property type="project" value="UniProtKB-KW"/>
</dbReference>
<dbReference type="GO" id="GO:0003729">
    <property type="term" value="F:mRNA binding"/>
    <property type="evidence" value="ECO:0007669"/>
    <property type="project" value="InterPro"/>
</dbReference>
<keyword evidence="2" id="KW-0677">Repeat</keyword>
<dbReference type="AlphaFoldDB" id="A0A816N5B5"/>
<organism evidence="6">
    <name type="scientific">Brassica napus</name>
    <name type="common">Rape</name>
    <dbReference type="NCBI Taxonomy" id="3708"/>
    <lineage>
        <taxon>Eukaryota</taxon>
        <taxon>Viridiplantae</taxon>
        <taxon>Streptophyta</taxon>
        <taxon>Embryophyta</taxon>
        <taxon>Tracheophyta</taxon>
        <taxon>Spermatophyta</taxon>
        <taxon>Magnoliopsida</taxon>
        <taxon>eudicotyledons</taxon>
        <taxon>Gunneridae</taxon>
        <taxon>Pentapetalae</taxon>
        <taxon>rosids</taxon>
        <taxon>malvids</taxon>
        <taxon>Brassicales</taxon>
        <taxon>Brassicaceae</taxon>
        <taxon>Brassiceae</taxon>
        <taxon>Brassica</taxon>
    </lineage>
</organism>
<proteinExistence type="predicted"/>
<dbReference type="Proteomes" id="UP001295469">
    <property type="component" value="Chromosome C07"/>
</dbReference>
<reference evidence="6" key="1">
    <citation type="submission" date="2021-01" db="EMBL/GenBank/DDBJ databases">
        <authorList>
            <consortium name="Genoscope - CEA"/>
            <person name="William W."/>
        </authorList>
    </citation>
    <scope>NUCLEOTIDE SEQUENCE</scope>
</reference>
<dbReference type="GO" id="GO:0006397">
    <property type="term" value="P:mRNA processing"/>
    <property type="evidence" value="ECO:0007669"/>
    <property type="project" value="UniProtKB-KW"/>
</dbReference>
<dbReference type="GO" id="GO:0000375">
    <property type="term" value="P:RNA splicing, via transesterification reactions"/>
    <property type="evidence" value="ECO:0007669"/>
    <property type="project" value="InterPro"/>
</dbReference>
<keyword evidence="5" id="KW-0687">Ribonucleoprotein</keyword>
<dbReference type="InterPro" id="IPR045278">
    <property type="entry name" value="CRS1/CFM2/CFM3"/>
</dbReference>
<dbReference type="PANTHER" id="PTHR31846">
    <property type="entry name" value="CRS1 / YHBY (CRM) DOMAIN-CONTAINING PROTEIN"/>
    <property type="match status" value="1"/>
</dbReference>
<dbReference type="PANTHER" id="PTHR31846:SF7">
    <property type="entry name" value="CRS1 _ YHBY (CRM) DOMAIN-CONTAINING PROTEIN"/>
    <property type="match status" value="1"/>
</dbReference>
<name>A0A816N5B5_BRANA</name>